<dbReference type="Proteomes" id="UP000254545">
    <property type="component" value="Unassembled WGS sequence"/>
</dbReference>
<dbReference type="AlphaFoldDB" id="A0A7H4ML61"/>
<sequence length="67" mass="7220">MAFSALLTPFPPTVTCICPVSLLTFIVVYSAVFGVGYSYMLRLIRKGAAGGAARDNRYASPPAVRRH</sequence>
<reference evidence="3 4" key="1">
    <citation type="submission" date="2018-06" db="EMBL/GenBank/DDBJ databases">
        <authorList>
            <consortium name="Pathogen Informatics"/>
            <person name="Doyle S."/>
        </authorList>
    </citation>
    <scope>NUCLEOTIDE SEQUENCE [LARGE SCALE GENOMIC DNA]</scope>
    <source>
        <strain evidence="3 4">NCTC9177</strain>
    </source>
</reference>
<evidence type="ECO:0000313" key="3">
    <source>
        <dbReference type="EMBL" id="STS91061.1"/>
    </source>
</evidence>
<protein>
    <submittedName>
        <fullName evidence="3">Cytochrome bd2</fullName>
    </submittedName>
</protein>
<evidence type="ECO:0000313" key="4">
    <source>
        <dbReference type="Proteomes" id="UP000254545"/>
    </source>
</evidence>
<keyword evidence="2" id="KW-1133">Transmembrane helix</keyword>
<proteinExistence type="predicted"/>
<name>A0A7H4ML61_KLEVA</name>
<organism evidence="3 4">
    <name type="scientific">Klebsiella variicola</name>
    <dbReference type="NCBI Taxonomy" id="244366"/>
    <lineage>
        <taxon>Bacteria</taxon>
        <taxon>Pseudomonadati</taxon>
        <taxon>Pseudomonadota</taxon>
        <taxon>Gammaproteobacteria</taxon>
        <taxon>Enterobacterales</taxon>
        <taxon>Enterobacteriaceae</taxon>
        <taxon>Klebsiella/Raoultella group</taxon>
        <taxon>Klebsiella</taxon>
        <taxon>Klebsiella pneumoniae complex</taxon>
    </lineage>
</organism>
<keyword evidence="2" id="KW-0812">Transmembrane</keyword>
<feature type="transmembrane region" description="Helical" evidence="2">
    <location>
        <begin position="12"/>
        <end position="37"/>
    </location>
</feature>
<dbReference type="EMBL" id="UGKR01000003">
    <property type="protein sequence ID" value="STS91061.1"/>
    <property type="molecule type" value="Genomic_DNA"/>
</dbReference>
<comment type="caution">
    <text evidence="3">The sequence shown here is derived from an EMBL/GenBank/DDBJ whole genome shotgun (WGS) entry which is preliminary data.</text>
</comment>
<evidence type="ECO:0000256" key="1">
    <source>
        <dbReference type="SAM" id="MobiDB-lite"/>
    </source>
</evidence>
<gene>
    <name evidence="3" type="ORF">NCTC9177_04963</name>
</gene>
<feature type="region of interest" description="Disordered" evidence="1">
    <location>
        <begin position="48"/>
        <end position="67"/>
    </location>
</feature>
<accession>A0A7H4ML61</accession>
<evidence type="ECO:0000256" key="2">
    <source>
        <dbReference type="SAM" id="Phobius"/>
    </source>
</evidence>
<keyword evidence="2" id="KW-0472">Membrane</keyword>